<evidence type="ECO:0000313" key="2">
    <source>
        <dbReference type="EMBL" id="CAA9213614.1"/>
    </source>
</evidence>
<accession>A0A6J4H5H6</accession>
<feature type="compositionally biased region" description="Low complexity" evidence="1">
    <location>
        <begin position="20"/>
        <end position="32"/>
    </location>
</feature>
<feature type="non-terminal residue" evidence="2">
    <location>
        <position position="1"/>
    </location>
</feature>
<protein>
    <submittedName>
        <fullName evidence="2">Uncharacterized protein</fullName>
    </submittedName>
</protein>
<feature type="compositionally biased region" description="Basic and acidic residues" evidence="1">
    <location>
        <begin position="1"/>
        <end position="11"/>
    </location>
</feature>
<evidence type="ECO:0000256" key="1">
    <source>
        <dbReference type="SAM" id="MobiDB-lite"/>
    </source>
</evidence>
<gene>
    <name evidence="2" type="ORF">AVDCRST_MAG52-230</name>
</gene>
<sequence length="53" mass="5398">AGEPRSDDGHRVGHRRAAARRGGASPAASCRSEAPPPGRAAGRPDGPRERSGL</sequence>
<dbReference type="EMBL" id="CADCTN010000011">
    <property type="protein sequence ID" value="CAA9213614.1"/>
    <property type="molecule type" value="Genomic_DNA"/>
</dbReference>
<dbReference type="AlphaFoldDB" id="A0A6J4H5H6"/>
<proteinExistence type="predicted"/>
<reference evidence="2" key="1">
    <citation type="submission" date="2020-02" db="EMBL/GenBank/DDBJ databases">
        <authorList>
            <person name="Meier V. D."/>
        </authorList>
    </citation>
    <scope>NUCLEOTIDE SEQUENCE</scope>
    <source>
        <strain evidence="2">AVDCRST_MAG52</strain>
    </source>
</reference>
<feature type="region of interest" description="Disordered" evidence="1">
    <location>
        <begin position="1"/>
        <end position="53"/>
    </location>
</feature>
<name>A0A6J4H5H6_9ACTN</name>
<organism evidence="2">
    <name type="scientific">uncultured Blastococcus sp</name>
    <dbReference type="NCBI Taxonomy" id="217144"/>
    <lineage>
        <taxon>Bacteria</taxon>
        <taxon>Bacillati</taxon>
        <taxon>Actinomycetota</taxon>
        <taxon>Actinomycetes</taxon>
        <taxon>Geodermatophilales</taxon>
        <taxon>Geodermatophilaceae</taxon>
        <taxon>Blastococcus</taxon>
        <taxon>environmental samples</taxon>
    </lineage>
</organism>
<feature type="non-terminal residue" evidence="2">
    <location>
        <position position="53"/>
    </location>
</feature>